<evidence type="ECO:0000313" key="4">
    <source>
        <dbReference type="EMBL" id="BBM86253.1"/>
    </source>
</evidence>
<dbReference type="GO" id="GO:0006508">
    <property type="term" value="P:proteolysis"/>
    <property type="evidence" value="ECO:0007669"/>
    <property type="project" value="InterPro"/>
</dbReference>
<dbReference type="KEGG" id="uam:UABAM_04639"/>
<dbReference type="InterPro" id="IPR011989">
    <property type="entry name" value="ARM-like"/>
</dbReference>
<dbReference type="PANTHER" id="PTHR12697:SF5">
    <property type="entry name" value="DEOXYHYPUSINE HYDROXYLASE"/>
    <property type="match status" value="1"/>
</dbReference>
<evidence type="ECO:0000259" key="3">
    <source>
        <dbReference type="Pfam" id="PF00656"/>
    </source>
</evidence>
<feature type="domain" description="Peptidase C14 caspase" evidence="3">
    <location>
        <begin position="165"/>
        <end position="390"/>
    </location>
</feature>
<accession>A0A5S9F5L6</accession>
<dbReference type="SMART" id="SM00185">
    <property type="entry name" value="ARM"/>
    <property type="match status" value="8"/>
</dbReference>
<dbReference type="SUPFAM" id="SSF48431">
    <property type="entry name" value="Lipovitellin-phosvitin complex, superhelical domain"/>
    <property type="match status" value="1"/>
</dbReference>
<evidence type="ECO:0000256" key="2">
    <source>
        <dbReference type="SAM" id="MobiDB-lite"/>
    </source>
</evidence>
<dbReference type="GO" id="GO:0016829">
    <property type="term" value="F:lyase activity"/>
    <property type="evidence" value="ECO:0007669"/>
    <property type="project" value="UniProtKB-KW"/>
</dbReference>
<dbReference type="Gene3D" id="3.40.50.1460">
    <property type="match status" value="1"/>
</dbReference>
<dbReference type="Pfam" id="PF00656">
    <property type="entry name" value="Peptidase_C14"/>
    <property type="match status" value="1"/>
</dbReference>
<proteinExistence type="predicted"/>
<dbReference type="SUPFAM" id="SSF52129">
    <property type="entry name" value="Caspase-like"/>
    <property type="match status" value="1"/>
</dbReference>
<dbReference type="GO" id="GO:0004197">
    <property type="term" value="F:cysteine-type endopeptidase activity"/>
    <property type="evidence" value="ECO:0007669"/>
    <property type="project" value="InterPro"/>
</dbReference>
<keyword evidence="4" id="KW-0456">Lyase</keyword>
<organism evidence="4 5">
    <name type="scientific">Uabimicrobium amorphum</name>
    <dbReference type="NCBI Taxonomy" id="2596890"/>
    <lineage>
        <taxon>Bacteria</taxon>
        <taxon>Pseudomonadati</taxon>
        <taxon>Planctomycetota</taxon>
        <taxon>Candidatus Uabimicrobiia</taxon>
        <taxon>Candidatus Uabimicrobiales</taxon>
        <taxon>Candidatus Uabimicrobiaceae</taxon>
        <taxon>Candidatus Uabimicrobium</taxon>
    </lineage>
</organism>
<dbReference type="InterPro" id="IPR000225">
    <property type="entry name" value="Armadillo"/>
</dbReference>
<feature type="region of interest" description="Disordered" evidence="2">
    <location>
        <begin position="105"/>
        <end position="129"/>
    </location>
</feature>
<dbReference type="InterPro" id="IPR021133">
    <property type="entry name" value="HEAT_type_2"/>
</dbReference>
<dbReference type="SMART" id="SM00567">
    <property type="entry name" value="EZ_HEAT"/>
    <property type="match status" value="12"/>
</dbReference>
<dbReference type="EMBL" id="AP019860">
    <property type="protein sequence ID" value="BBM86253.1"/>
    <property type="molecule type" value="Genomic_DNA"/>
</dbReference>
<dbReference type="InterPro" id="IPR004155">
    <property type="entry name" value="PBS_lyase_HEAT"/>
</dbReference>
<reference evidence="4 5" key="1">
    <citation type="submission" date="2019-08" db="EMBL/GenBank/DDBJ databases">
        <title>Complete genome sequence of Candidatus Uab amorphum.</title>
        <authorList>
            <person name="Shiratori T."/>
            <person name="Suzuki S."/>
            <person name="Kakizawa Y."/>
            <person name="Ishida K."/>
        </authorList>
    </citation>
    <scope>NUCLEOTIDE SEQUENCE [LARGE SCALE GENOMIC DNA]</scope>
    <source>
        <strain evidence="4 5">SRT547</strain>
    </source>
</reference>
<dbReference type="PROSITE" id="PS50077">
    <property type="entry name" value="HEAT_REPEAT"/>
    <property type="match status" value="3"/>
</dbReference>
<dbReference type="InterPro" id="IPR011030">
    <property type="entry name" value="Lipovitellin_superhlx_dom"/>
</dbReference>
<evidence type="ECO:0000313" key="5">
    <source>
        <dbReference type="Proteomes" id="UP000326354"/>
    </source>
</evidence>
<evidence type="ECO:0000256" key="1">
    <source>
        <dbReference type="ARBA" id="ARBA00045876"/>
    </source>
</evidence>
<protein>
    <submittedName>
        <fullName evidence="4">HEAT repeat-containing PBS lyase</fullName>
    </submittedName>
</protein>
<dbReference type="InterPro" id="IPR011600">
    <property type="entry name" value="Pept_C14_caspase"/>
</dbReference>
<dbReference type="GO" id="GO:0016491">
    <property type="term" value="F:oxidoreductase activity"/>
    <property type="evidence" value="ECO:0007669"/>
    <property type="project" value="TreeGrafter"/>
</dbReference>
<dbReference type="InterPro" id="IPR029030">
    <property type="entry name" value="Caspase-like_dom_sf"/>
</dbReference>
<dbReference type="InterPro" id="IPR016024">
    <property type="entry name" value="ARM-type_fold"/>
</dbReference>
<comment type="function">
    <text evidence="1">Catalyzes the hydroxylation of the N(6)-(4-aminobutyl)-L-lysine intermediate produced by deoxyhypusine synthase/DHPS on a critical lysine of the eukaryotic translation initiation factor 5A/eIF-5A. This is the second step of the post-translational modification of that lysine into an unusual amino acid residue named hypusine. Hypusination is unique to mature eIF-5A factor and is essential for its function.</text>
</comment>
<gene>
    <name evidence="4" type="ORF">UABAM_04639</name>
</gene>
<dbReference type="Proteomes" id="UP000326354">
    <property type="component" value="Chromosome"/>
</dbReference>
<keyword evidence="5" id="KW-1185">Reference proteome</keyword>
<dbReference type="PROSITE" id="PS50176">
    <property type="entry name" value="ARM_REPEAT"/>
    <property type="match status" value="1"/>
</dbReference>
<dbReference type="PANTHER" id="PTHR12697">
    <property type="entry name" value="PBS LYASE HEAT-LIKE PROTEIN"/>
    <property type="match status" value="1"/>
</dbReference>
<dbReference type="Pfam" id="PF13646">
    <property type="entry name" value="HEAT_2"/>
    <property type="match status" value="5"/>
</dbReference>
<dbReference type="Gene3D" id="1.25.10.10">
    <property type="entry name" value="Leucine-rich Repeat Variant"/>
    <property type="match status" value="7"/>
</dbReference>
<dbReference type="SUPFAM" id="SSF48371">
    <property type="entry name" value="ARM repeat"/>
    <property type="match status" value="3"/>
</dbReference>
<name>A0A5S9F5L6_UABAM</name>
<sequence>MVNFGFSKAIAMKKVTVVLLMILFMFSVAEDHAQRKNIQVLIKQLNSKKTQLQAIEKLKEMGVEANVALAALKRLANQAFEEENDELFLIAMKAVRTIDTAFLKKDSQPKKQSKRKQTTQKAPIREKTQIKQRTRSVKYTKNLGGINILGSSPDFASKRKYENCHAIVIGINSYDHFTNLQGPNFDAAEIARVLDERYQFQNILLLVDKEPLTRKGNIDTKVGKVSKKLIEDSINELVRAKKIQPKDALFFYYAGHGVPGYLVTSDSKKDPTTGKPIEKTMVSLKKVAKNLESLNARHTLMVLDCCFSGSLLEKEYRPDFSHLTNKAFVDPGGNNLTRVFNRRAFQIITAGAGDEAVADKLDEISTIYAKQFKDSHGHSPFTAVLLQAMQGLTGRDDGIILASQLGFYMTDTLVNDDRIKASQAPRYESLGGNGDFMFFPSHKVLNPKMVAPLYLNGVEFVAFRRSGCEALQNFIDEQSHQDQVSLVKSSLLHVSKLLNDEQRIPRMAALEFVRNMAQKHAHNVSEFSSLVPVLLKLLESRNRLFASKEDHYRVIECLGELHLYADQKFVSVLKRYSNAQEKKWGKYKKDKKLPSVVRQKEDELLKILSTKSKNMQEDANIYWQAIQKYRWLNSTGKEKLNMYANSKNVFLSLAEDVPQRLEAFTLLKDEFTDQEFIDYFEINDENDHVRKEVLSFLGKQNRDLSILFRLLKKSKESTKKQIVKDLEMIGERAFLAIVAELKSDKSESQISKKLLFAFLDWEKSSLFSLVNKLDEKDQSFFIPILAQENFENLYDVLTNINESNDTREKAGDIITRLEKIEPFLAKFFLSIDQRDELDKEEAIDILKYRERKYSTFDVLSYLLKNQNKYVRKAIIEGLSDAGEKAMPLLMSLFADPDWHVRKAAAYSLQKIHSAVPSLIQLLEHPDSNMAQSATVALGYMGEHAHDAVPSLISLLKKQDLDLIKYAAWALENISGQPIQRGFYFGLGLATKLDERRLHLLEENNKEIVEFLIPLLKNQNVDVRKATLHSLSKIRSHLAVPFLVPLLRDQNQVIRKATRKVLEKNTAAFFSFLLTKQSFKARKFAIEILKKDNSYKKFSFKEKSTILSTLEEKTLVFSKPIFIKYLGMVRRDPKMTEMVIWALSKMKTPSLIPLLKSSNSEMRMSVARALGKKGEEAHSAVSFLIRSLNNKDFRMKIAVTWALANIKLPALTPLLKDDDKYVRRAAIWALRNTNAKDCLTVPHLIPLLKDKNARKSAAEALGRIGEKARPAVPHLIHLLKDQDFFVRITVAKTLEKITKTSYSIVPDFISLLEDKNIRKSAVEVLGKIGEKAHPAVPHLIPLLRDNDYDIVGTTVEALGQIGEKAHPAVPHLIPLLRDKNVRKSAVEVLGKIGEKAHPAVPHLIPLLRDKNVRKSATEALGKIGEKAHSAVPFLIPLLKSKNSHVRITAAKTLGKIAETTNSTISFFIPLLEKRDDIGSISGTTNDIINFVVGILKEKINATEIALLTSLLQSPDLRTRMFAICICGELEEKGNFAVEFLIPLLKGNNHEMAGTAAWSLGKIGAFSNLVPLLKDQNNWVRAYTVYALEKIKGRTHAVVPVLIPLLQDPDREVRLQVQEALGNMREKALPPIRNFIRKNKDEVSMKLGIHALNVCLWNAYLYENKNAITNADIDILSKSTDKVILDTVAAIYAWQRNIKKANEYAAMATEKASKRVKLLLEGKSPKQVEDEIK</sequence>